<dbReference type="GO" id="GO:0006171">
    <property type="term" value="P:cAMP biosynthetic process"/>
    <property type="evidence" value="ECO:0007669"/>
    <property type="project" value="TreeGrafter"/>
</dbReference>
<keyword evidence="4" id="KW-0812">Transmembrane</keyword>
<comment type="subcellular location">
    <subcellularLocation>
        <location evidence="1">Cell membrane</location>
        <topology evidence="1">Multi-pass membrane protein</topology>
    </subcellularLocation>
</comment>
<evidence type="ECO:0000256" key="4">
    <source>
        <dbReference type="SAM" id="Phobius"/>
    </source>
</evidence>
<dbReference type="RefSeq" id="WP_012384722.1">
    <property type="nucleotide sequence ID" value="NC_010581.1"/>
</dbReference>
<feature type="transmembrane region" description="Helical" evidence="4">
    <location>
        <begin position="165"/>
        <end position="184"/>
    </location>
</feature>
<proteinExistence type="predicted"/>
<dbReference type="Gene3D" id="3.30.70.1230">
    <property type="entry name" value="Nucleotide cyclase"/>
    <property type="match status" value="1"/>
</dbReference>
<dbReference type="eggNOG" id="COG0633">
    <property type="taxonomic scope" value="Bacteria"/>
</dbReference>
<feature type="transmembrane region" description="Helical" evidence="4">
    <location>
        <begin position="131"/>
        <end position="153"/>
    </location>
</feature>
<accession>B2ICU1</accession>
<evidence type="ECO:0000256" key="3">
    <source>
        <dbReference type="ARBA" id="ARBA00023136"/>
    </source>
</evidence>
<dbReference type="PANTHER" id="PTHR43081">
    <property type="entry name" value="ADENYLATE CYCLASE, TERMINAL-DIFFERENTIATION SPECIFIC-RELATED"/>
    <property type="match status" value="1"/>
</dbReference>
<dbReference type="Pfam" id="PF00111">
    <property type="entry name" value="Fer2"/>
    <property type="match status" value="1"/>
</dbReference>
<dbReference type="InterPro" id="IPR001054">
    <property type="entry name" value="A/G_cyclase"/>
</dbReference>
<sequence>MVRRLRLITGVILFTYVLTHFVNHSLGIISIAAMDTMLSVVYPIWSYPPVTFVLYGALIIHVTLALYAVWQRHLLKLLPVEAAQYILGFTVPLLLAEHVTNTRIAAAFYGGDFGHYKNLLTFLWYGHRLNGFLQIALLFAAWTHACIGLRFSLRLRPWYDTAQPFLYAAALLVPVLALFGYIAGGREIGVVIARDPAYLARTLASQPPPEARPALFTITWSIRFVFLGAIALVLIARMVRHEWWRRKGVARISYPGGRSIEVVRGFTVLEASRLLGVPHASICGGKGRCSTCRVRVRAALGALPDPSSEELDILHRIGDPPNVRLACQLQPLGPIEVTPLLPAFEPARKALRHSIYAHGGERRIAILFADLRDFTHITETKLPYDVVFLLNRYCQAMGDSVEMAGGRVDKFIGDGVMALFGLETDAPDACRQALIAARLMSIQLVELNRVLAPDLDAPLRLGLGIHFGPAIVGEIGNGGMKALTAVGDTVNTASRLESLCKHYDCELVVSEDLIACSGVDLQGARRQEVEIRGHAKLLMIHTLKSANQLPCELASCLVSEPAQE</sequence>
<evidence type="ECO:0000256" key="2">
    <source>
        <dbReference type="ARBA" id="ARBA00022475"/>
    </source>
</evidence>
<dbReference type="Pfam" id="PF00211">
    <property type="entry name" value="Guanylate_cyc"/>
    <property type="match status" value="1"/>
</dbReference>
<dbReference type="GO" id="GO:0035556">
    <property type="term" value="P:intracellular signal transduction"/>
    <property type="evidence" value="ECO:0007669"/>
    <property type="project" value="InterPro"/>
</dbReference>
<dbReference type="Proteomes" id="UP000001695">
    <property type="component" value="Chromosome"/>
</dbReference>
<dbReference type="KEGG" id="bid:Bind_1735"/>
<evidence type="ECO:0000256" key="1">
    <source>
        <dbReference type="ARBA" id="ARBA00004651"/>
    </source>
</evidence>
<organism evidence="6 7">
    <name type="scientific">Beijerinckia indica subsp. indica (strain ATCC 9039 / DSM 1715 / NCIMB 8712)</name>
    <dbReference type="NCBI Taxonomy" id="395963"/>
    <lineage>
        <taxon>Bacteria</taxon>
        <taxon>Pseudomonadati</taxon>
        <taxon>Pseudomonadota</taxon>
        <taxon>Alphaproteobacteria</taxon>
        <taxon>Hyphomicrobiales</taxon>
        <taxon>Beijerinckiaceae</taxon>
        <taxon>Beijerinckia</taxon>
    </lineage>
</organism>
<feature type="transmembrane region" description="Helical" evidence="4">
    <location>
        <begin position="214"/>
        <end position="236"/>
    </location>
</feature>
<dbReference type="InterPro" id="IPR001041">
    <property type="entry name" value="2Fe-2S_ferredoxin-type"/>
</dbReference>
<dbReference type="STRING" id="395963.Bind_1735"/>
<evidence type="ECO:0000313" key="7">
    <source>
        <dbReference type="Proteomes" id="UP000001695"/>
    </source>
</evidence>
<dbReference type="Gene3D" id="3.10.20.30">
    <property type="match status" value="1"/>
</dbReference>
<evidence type="ECO:0000313" key="6">
    <source>
        <dbReference type="EMBL" id="ACB95365.1"/>
    </source>
</evidence>
<dbReference type="HOGENOM" id="CLU_492377_0_0_5"/>
<dbReference type="InterPro" id="IPR012675">
    <property type="entry name" value="Beta-grasp_dom_sf"/>
</dbReference>
<name>B2ICU1_BEII9</name>
<keyword evidence="3 4" id="KW-0472">Membrane</keyword>
<dbReference type="InterPro" id="IPR029787">
    <property type="entry name" value="Nucleotide_cyclase"/>
</dbReference>
<evidence type="ECO:0000259" key="5">
    <source>
        <dbReference type="PROSITE" id="PS50125"/>
    </source>
</evidence>
<dbReference type="InterPro" id="IPR034804">
    <property type="entry name" value="SQR/QFR_C/D"/>
</dbReference>
<feature type="transmembrane region" description="Helical" evidence="4">
    <location>
        <begin position="82"/>
        <end position="111"/>
    </location>
</feature>
<dbReference type="EMBL" id="CP001016">
    <property type="protein sequence ID" value="ACB95365.1"/>
    <property type="molecule type" value="Genomic_DNA"/>
</dbReference>
<dbReference type="CDD" id="cd07302">
    <property type="entry name" value="CHD"/>
    <property type="match status" value="1"/>
</dbReference>
<keyword evidence="2" id="KW-1003">Cell membrane</keyword>
<dbReference type="InterPro" id="IPR036010">
    <property type="entry name" value="2Fe-2S_ferredoxin-like_sf"/>
</dbReference>
<dbReference type="PANTHER" id="PTHR43081:SF17">
    <property type="entry name" value="BLL5647 PROTEIN"/>
    <property type="match status" value="1"/>
</dbReference>
<dbReference type="eggNOG" id="COG2114">
    <property type="taxonomic scope" value="Bacteria"/>
</dbReference>
<dbReference type="GO" id="GO:0051536">
    <property type="term" value="F:iron-sulfur cluster binding"/>
    <property type="evidence" value="ECO:0007669"/>
    <property type="project" value="InterPro"/>
</dbReference>
<dbReference type="OrthoDB" id="341967at2"/>
<dbReference type="SMART" id="SM00044">
    <property type="entry name" value="CYCc"/>
    <property type="match status" value="1"/>
</dbReference>
<dbReference type="SUPFAM" id="SSF54292">
    <property type="entry name" value="2Fe-2S ferredoxin-like"/>
    <property type="match status" value="1"/>
</dbReference>
<dbReference type="CDD" id="cd00207">
    <property type="entry name" value="fer2"/>
    <property type="match status" value="1"/>
</dbReference>
<dbReference type="SUPFAM" id="SSF81343">
    <property type="entry name" value="Fumarate reductase respiratory complex transmembrane subunits"/>
    <property type="match status" value="1"/>
</dbReference>
<feature type="transmembrane region" description="Helical" evidence="4">
    <location>
        <begin position="7"/>
        <end position="32"/>
    </location>
</feature>
<reference evidence="7" key="1">
    <citation type="submission" date="2008-03" db="EMBL/GenBank/DDBJ databases">
        <title>Complete sequence of chromosome of Beijerinckia indica subsp. indica ATCC 9039.</title>
        <authorList>
            <consortium name="US DOE Joint Genome Institute"/>
            <person name="Copeland A."/>
            <person name="Lucas S."/>
            <person name="Lapidus A."/>
            <person name="Glavina del Rio T."/>
            <person name="Dalin E."/>
            <person name="Tice H."/>
            <person name="Bruce D."/>
            <person name="Goodwin L."/>
            <person name="Pitluck S."/>
            <person name="LaButti K."/>
            <person name="Schmutz J."/>
            <person name="Larimer F."/>
            <person name="Land M."/>
            <person name="Hauser L."/>
            <person name="Kyrpides N."/>
            <person name="Mikhailova N."/>
            <person name="Dunfield P.F."/>
            <person name="Dedysh S.N."/>
            <person name="Liesack W."/>
            <person name="Saw J.H."/>
            <person name="Alam M."/>
            <person name="Chen Y."/>
            <person name="Murrell J.C."/>
            <person name="Richardson P."/>
        </authorList>
    </citation>
    <scope>NUCLEOTIDE SEQUENCE [LARGE SCALE GENOMIC DNA]</scope>
    <source>
        <strain evidence="7">ATCC 9039 / DSM 1715 / NCIMB 8712</strain>
    </source>
</reference>
<keyword evidence="4" id="KW-1133">Transmembrane helix</keyword>
<keyword evidence="7" id="KW-1185">Reference proteome</keyword>
<gene>
    <name evidence="6" type="ordered locus">Bind_1735</name>
</gene>
<dbReference type="PROSITE" id="PS50125">
    <property type="entry name" value="GUANYLATE_CYCLASE_2"/>
    <property type="match status" value="1"/>
</dbReference>
<dbReference type="AlphaFoldDB" id="B2ICU1"/>
<dbReference type="GO" id="GO:0004016">
    <property type="term" value="F:adenylate cyclase activity"/>
    <property type="evidence" value="ECO:0007669"/>
    <property type="project" value="UniProtKB-ARBA"/>
</dbReference>
<feature type="domain" description="Guanylate cyclase" evidence="5">
    <location>
        <begin position="365"/>
        <end position="497"/>
    </location>
</feature>
<dbReference type="GO" id="GO:0005886">
    <property type="term" value="C:plasma membrane"/>
    <property type="evidence" value="ECO:0007669"/>
    <property type="project" value="UniProtKB-SubCell"/>
</dbReference>
<feature type="transmembrane region" description="Helical" evidence="4">
    <location>
        <begin position="52"/>
        <end position="70"/>
    </location>
</feature>
<reference evidence="6 7" key="2">
    <citation type="journal article" date="2010" name="J. Bacteriol.">
        <title>Complete genome sequence of Beijerinckia indica subsp. indica.</title>
        <authorList>
            <person name="Tamas I."/>
            <person name="Dedysh S.N."/>
            <person name="Liesack W."/>
            <person name="Stott M.B."/>
            <person name="Alam M."/>
            <person name="Murrell J.C."/>
            <person name="Dunfield P.F."/>
        </authorList>
    </citation>
    <scope>NUCLEOTIDE SEQUENCE [LARGE SCALE GENOMIC DNA]</scope>
    <source>
        <strain evidence="7">ATCC 9039 / DSM 1715 / NCIMB 8712</strain>
    </source>
</reference>
<protein>
    <submittedName>
        <fullName evidence="6">Adenylate/guanylate cyclase</fullName>
    </submittedName>
</protein>
<dbReference type="SUPFAM" id="SSF55073">
    <property type="entry name" value="Nucleotide cyclase"/>
    <property type="match status" value="1"/>
</dbReference>
<dbReference type="InterPro" id="IPR050697">
    <property type="entry name" value="Adenylyl/Guanylyl_Cyclase_3/4"/>
</dbReference>